<gene>
    <name evidence="2" type="ORF">COX83_03960</name>
</gene>
<dbReference type="AlphaFoldDB" id="A0A2M7V2C5"/>
<proteinExistence type="predicted"/>
<feature type="region of interest" description="Disordered" evidence="1">
    <location>
        <begin position="1"/>
        <end position="59"/>
    </location>
</feature>
<evidence type="ECO:0000256" key="1">
    <source>
        <dbReference type="SAM" id="MobiDB-lite"/>
    </source>
</evidence>
<dbReference type="EMBL" id="PFPI01000055">
    <property type="protein sequence ID" value="PIZ92580.1"/>
    <property type="molecule type" value="Genomic_DNA"/>
</dbReference>
<feature type="compositionally biased region" description="Pro residues" evidence="1">
    <location>
        <begin position="16"/>
        <end position="25"/>
    </location>
</feature>
<evidence type="ECO:0000313" key="3">
    <source>
        <dbReference type="Proteomes" id="UP000230078"/>
    </source>
</evidence>
<sequence length="108" mass="11934">MSSRIDQAGNGKIPYEQPPKPPVEPVMPAFPISGEFPPKKLRNQPGDTTTRASDEDVEPTQIFTIPKEPRIYDKTGKIVTELVSLTQAQAEVMGLNWDGGETERPSQE</sequence>
<organism evidence="2 3">
    <name type="scientific">Candidatus Magasanikbacteria bacterium CG_4_10_14_0_2_um_filter_41_31</name>
    <dbReference type="NCBI Taxonomy" id="1974639"/>
    <lineage>
        <taxon>Bacteria</taxon>
        <taxon>Candidatus Magasanikiibacteriota</taxon>
    </lineage>
</organism>
<evidence type="ECO:0000313" key="2">
    <source>
        <dbReference type="EMBL" id="PIZ92580.1"/>
    </source>
</evidence>
<reference evidence="3" key="1">
    <citation type="submission" date="2017-09" db="EMBL/GenBank/DDBJ databases">
        <title>Depth-based differentiation of microbial function through sediment-hosted aquifers and enrichment of novel symbionts in the deep terrestrial subsurface.</title>
        <authorList>
            <person name="Probst A.J."/>
            <person name="Ladd B."/>
            <person name="Jarett J.K."/>
            <person name="Geller-Mcgrath D.E."/>
            <person name="Sieber C.M.K."/>
            <person name="Emerson J.B."/>
            <person name="Anantharaman K."/>
            <person name="Thomas B.C."/>
            <person name="Malmstrom R."/>
            <person name="Stieglmeier M."/>
            <person name="Klingl A."/>
            <person name="Woyke T."/>
            <person name="Ryan C.M."/>
            <person name="Banfield J.F."/>
        </authorList>
    </citation>
    <scope>NUCLEOTIDE SEQUENCE [LARGE SCALE GENOMIC DNA]</scope>
</reference>
<accession>A0A2M7V2C5</accession>
<comment type="caution">
    <text evidence="2">The sequence shown here is derived from an EMBL/GenBank/DDBJ whole genome shotgun (WGS) entry which is preliminary data.</text>
</comment>
<name>A0A2M7V2C5_9BACT</name>
<dbReference type="Proteomes" id="UP000230078">
    <property type="component" value="Unassembled WGS sequence"/>
</dbReference>
<protein>
    <submittedName>
        <fullName evidence="2">Uncharacterized protein</fullName>
    </submittedName>
</protein>